<keyword evidence="1" id="KW-1133">Transmembrane helix</keyword>
<dbReference type="Pfam" id="PF02517">
    <property type="entry name" value="Rce1-like"/>
    <property type="match status" value="1"/>
</dbReference>
<evidence type="ECO:0000313" key="6">
    <source>
        <dbReference type="Proteomes" id="UP000564629"/>
    </source>
</evidence>
<organism evidence="3 5">
    <name type="scientific">Cellulomonas hominis</name>
    <dbReference type="NCBI Taxonomy" id="156981"/>
    <lineage>
        <taxon>Bacteria</taxon>
        <taxon>Bacillati</taxon>
        <taxon>Actinomycetota</taxon>
        <taxon>Actinomycetes</taxon>
        <taxon>Micrococcales</taxon>
        <taxon>Cellulomonadaceae</taxon>
        <taxon>Cellulomonas</taxon>
    </lineage>
</organism>
<feature type="transmembrane region" description="Helical" evidence="1">
    <location>
        <begin position="195"/>
        <end position="213"/>
    </location>
</feature>
<feature type="transmembrane region" description="Helical" evidence="1">
    <location>
        <begin position="154"/>
        <end position="175"/>
    </location>
</feature>
<evidence type="ECO:0000259" key="2">
    <source>
        <dbReference type="Pfam" id="PF02517"/>
    </source>
</evidence>
<keyword evidence="1" id="KW-0472">Membrane</keyword>
<keyword evidence="1" id="KW-0812">Transmembrane</keyword>
<proteinExistence type="predicted"/>
<feature type="transmembrane region" description="Helical" evidence="1">
    <location>
        <begin position="256"/>
        <end position="279"/>
    </location>
</feature>
<dbReference type="GO" id="GO:0080120">
    <property type="term" value="P:CAAX-box protein maturation"/>
    <property type="evidence" value="ECO:0007669"/>
    <property type="project" value="UniProtKB-ARBA"/>
</dbReference>
<comment type="caution">
    <text evidence="3">The sequence shown here is derived from an EMBL/GenBank/DDBJ whole genome shotgun (WGS) entry which is preliminary data.</text>
</comment>
<evidence type="ECO:0000313" key="4">
    <source>
        <dbReference type="EMBL" id="MBB5474609.1"/>
    </source>
</evidence>
<dbReference type="EMBL" id="JACHDN010000001">
    <property type="protein sequence ID" value="MBB5474609.1"/>
    <property type="molecule type" value="Genomic_DNA"/>
</dbReference>
<feature type="transmembrane region" description="Helical" evidence="1">
    <location>
        <begin position="233"/>
        <end position="251"/>
    </location>
</feature>
<dbReference type="EMBL" id="BJVQ01000031">
    <property type="protein sequence ID" value="GEL47163.1"/>
    <property type="molecule type" value="Genomic_DNA"/>
</dbReference>
<dbReference type="InterPro" id="IPR003675">
    <property type="entry name" value="Rce1/LyrA-like_dom"/>
</dbReference>
<evidence type="ECO:0000313" key="3">
    <source>
        <dbReference type="EMBL" id="GEL47163.1"/>
    </source>
</evidence>
<reference evidence="3 5" key="1">
    <citation type="submission" date="2019-07" db="EMBL/GenBank/DDBJ databases">
        <title>Whole genome shotgun sequence of Cellulomonas hominis NBRC 16055.</title>
        <authorList>
            <person name="Hosoyama A."/>
            <person name="Uohara A."/>
            <person name="Ohji S."/>
            <person name="Ichikawa N."/>
        </authorList>
    </citation>
    <scope>NUCLEOTIDE SEQUENCE [LARGE SCALE GENOMIC DNA]</scope>
    <source>
        <strain evidence="3 5">NBRC 16055</strain>
    </source>
</reference>
<evidence type="ECO:0000256" key="1">
    <source>
        <dbReference type="SAM" id="Phobius"/>
    </source>
</evidence>
<dbReference type="AlphaFoldDB" id="A0A511FD79"/>
<feature type="transmembrane region" description="Helical" evidence="1">
    <location>
        <begin position="63"/>
        <end position="89"/>
    </location>
</feature>
<sequence>MSAVTSQVRWERADLWGPPRPPRRFGALDLGLAALALVATQALVGAVVLYVEIVMRGTDPADVANTTLVLLSGMVSMWAVFAGWPLVVARRIGQRVCAVVGPWTTPGSRVRLVAASVGLAVALRVASIGLDVLAARLGWDVQGNSSWMATPRDAWATAAILLGAAVLGPIAEELFFRGLAMRSLMATLQRRWGAAARRVSFTAVALSALAFGLPHGSTIGADGALTSPLSASGLYVVTQTALIGAAFGILAMRRGLLAACAAHVTFNSLGVMLILIGVAS</sequence>
<reference evidence="4 6" key="2">
    <citation type="submission" date="2020-08" db="EMBL/GenBank/DDBJ databases">
        <title>Sequencing the genomes of 1000 actinobacteria strains.</title>
        <authorList>
            <person name="Klenk H.-P."/>
        </authorList>
    </citation>
    <scope>NUCLEOTIDE SEQUENCE [LARGE SCALE GENOMIC DNA]</scope>
    <source>
        <strain evidence="4 6">DSM 9581</strain>
    </source>
</reference>
<evidence type="ECO:0000313" key="5">
    <source>
        <dbReference type="Proteomes" id="UP000321723"/>
    </source>
</evidence>
<accession>A0A511FD79</accession>
<keyword evidence="4" id="KW-0378">Hydrolase</keyword>
<feature type="transmembrane region" description="Helical" evidence="1">
    <location>
        <begin position="30"/>
        <end position="51"/>
    </location>
</feature>
<feature type="transmembrane region" description="Helical" evidence="1">
    <location>
        <begin position="110"/>
        <end position="134"/>
    </location>
</feature>
<protein>
    <submittedName>
        <fullName evidence="4">Membrane protease YdiL (CAAX protease family)</fullName>
    </submittedName>
</protein>
<dbReference type="Proteomes" id="UP000321723">
    <property type="component" value="Unassembled WGS sequence"/>
</dbReference>
<gene>
    <name evidence="3" type="ORF">CHO01_22790</name>
    <name evidence="4" type="ORF">HNR08_003345</name>
</gene>
<keyword evidence="4" id="KW-0645">Protease</keyword>
<dbReference type="RefSeq" id="WP_146838027.1">
    <property type="nucleotide sequence ID" value="NZ_BJVQ01000031.1"/>
</dbReference>
<dbReference type="GO" id="GO:0006508">
    <property type="term" value="P:proteolysis"/>
    <property type="evidence" value="ECO:0007669"/>
    <property type="project" value="UniProtKB-KW"/>
</dbReference>
<name>A0A511FD79_9CELL</name>
<dbReference type="Proteomes" id="UP000564629">
    <property type="component" value="Unassembled WGS sequence"/>
</dbReference>
<dbReference type="GO" id="GO:0004175">
    <property type="term" value="F:endopeptidase activity"/>
    <property type="evidence" value="ECO:0007669"/>
    <property type="project" value="UniProtKB-ARBA"/>
</dbReference>
<feature type="domain" description="CAAX prenyl protease 2/Lysostaphin resistance protein A-like" evidence="2">
    <location>
        <begin position="156"/>
        <end position="268"/>
    </location>
</feature>
<keyword evidence="5" id="KW-1185">Reference proteome</keyword>